<evidence type="ECO:0000313" key="4">
    <source>
        <dbReference type="Proteomes" id="UP001596513"/>
    </source>
</evidence>
<keyword evidence="2" id="KW-1133">Transmembrane helix</keyword>
<dbReference type="EMBL" id="JBHTEK010000001">
    <property type="protein sequence ID" value="MFC7668986.1"/>
    <property type="molecule type" value="Genomic_DNA"/>
</dbReference>
<evidence type="ECO:0000256" key="2">
    <source>
        <dbReference type="SAM" id="Phobius"/>
    </source>
</evidence>
<evidence type="ECO:0000313" key="3">
    <source>
        <dbReference type="EMBL" id="MFC7668986.1"/>
    </source>
</evidence>
<comment type="caution">
    <text evidence="3">The sequence shown here is derived from an EMBL/GenBank/DDBJ whole genome shotgun (WGS) entry which is preliminary data.</text>
</comment>
<reference evidence="4" key="1">
    <citation type="journal article" date="2019" name="Int. J. Syst. Evol. Microbiol.">
        <title>The Global Catalogue of Microorganisms (GCM) 10K type strain sequencing project: providing services to taxonomists for standard genome sequencing and annotation.</title>
        <authorList>
            <consortium name="The Broad Institute Genomics Platform"/>
            <consortium name="The Broad Institute Genome Sequencing Center for Infectious Disease"/>
            <person name="Wu L."/>
            <person name="Ma J."/>
        </authorList>
    </citation>
    <scope>NUCLEOTIDE SEQUENCE [LARGE SCALE GENOMIC DNA]</scope>
    <source>
        <strain evidence="4">JCM 19635</strain>
    </source>
</reference>
<name>A0ABW2U7W9_9BACT</name>
<dbReference type="RefSeq" id="WP_380206174.1">
    <property type="nucleotide sequence ID" value="NZ_JBHTEK010000001.1"/>
</dbReference>
<dbReference type="Proteomes" id="UP001596513">
    <property type="component" value="Unassembled WGS sequence"/>
</dbReference>
<keyword evidence="2" id="KW-0472">Membrane</keyword>
<accession>A0ABW2U7W9</accession>
<keyword evidence="4" id="KW-1185">Reference proteome</keyword>
<evidence type="ECO:0000256" key="1">
    <source>
        <dbReference type="SAM" id="MobiDB-lite"/>
    </source>
</evidence>
<organism evidence="3 4">
    <name type="scientific">Hymenobacter humi</name>
    <dbReference type="NCBI Taxonomy" id="1411620"/>
    <lineage>
        <taxon>Bacteria</taxon>
        <taxon>Pseudomonadati</taxon>
        <taxon>Bacteroidota</taxon>
        <taxon>Cytophagia</taxon>
        <taxon>Cytophagales</taxon>
        <taxon>Hymenobacteraceae</taxon>
        <taxon>Hymenobacter</taxon>
    </lineage>
</organism>
<proteinExistence type="predicted"/>
<sequence>MEKVYTLLWILFGVGVFIFRMVMKMRETSARESQERPPRPRSVAPELPATSFQDMLKQMQARNAEPASTPQPTPAVPQPLPFRTPGGRLLPREIARPTLSQERTKVRQSSLEAPATARSGMLTPLVRRSSELPRASMEVLGQIKPVVAASPSAALNETVRTMLRQPESVRAAFVLSEIFQRKY</sequence>
<feature type="transmembrane region" description="Helical" evidence="2">
    <location>
        <begin position="6"/>
        <end position="23"/>
    </location>
</feature>
<protein>
    <submittedName>
        <fullName evidence="3">Uncharacterized protein</fullName>
    </submittedName>
</protein>
<feature type="compositionally biased region" description="Pro residues" evidence="1">
    <location>
        <begin position="69"/>
        <end position="82"/>
    </location>
</feature>
<feature type="compositionally biased region" description="Basic and acidic residues" evidence="1">
    <location>
        <begin position="29"/>
        <end position="38"/>
    </location>
</feature>
<keyword evidence="2" id="KW-0812">Transmembrane</keyword>
<gene>
    <name evidence="3" type="ORF">ACFQT0_17730</name>
</gene>
<feature type="region of interest" description="Disordered" evidence="1">
    <location>
        <begin position="29"/>
        <end position="89"/>
    </location>
</feature>